<evidence type="ECO:0000256" key="2">
    <source>
        <dbReference type="SAM" id="Phobius"/>
    </source>
</evidence>
<feature type="compositionally biased region" description="Polar residues" evidence="1">
    <location>
        <begin position="468"/>
        <end position="484"/>
    </location>
</feature>
<name>A0A919YR60_9BACL</name>
<dbReference type="AlphaFoldDB" id="A0A919YR60"/>
<dbReference type="InterPro" id="IPR014867">
    <property type="entry name" value="Spore_coat_CotH_CotH2/3/7"/>
</dbReference>
<dbReference type="PROSITE" id="PS51257">
    <property type="entry name" value="PROKAR_LIPOPROTEIN"/>
    <property type="match status" value="1"/>
</dbReference>
<evidence type="ECO:0000256" key="3">
    <source>
        <dbReference type="SAM" id="SignalP"/>
    </source>
</evidence>
<dbReference type="EMBL" id="BOSE01000004">
    <property type="protein sequence ID" value="GIP16831.1"/>
    <property type="molecule type" value="Genomic_DNA"/>
</dbReference>
<keyword evidence="2" id="KW-1133">Transmembrane helix</keyword>
<dbReference type="PANTHER" id="PTHR40050:SF1">
    <property type="entry name" value="INNER SPORE COAT PROTEIN H"/>
    <property type="match status" value="1"/>
</dbReference>
<accession>A0A919YR60</accession>
<feature type="compositionally biased region" description="Low complexity" evidence="1">
    <location>
        <begin position="414"/>
        <end position="424"/>
    </location>
</feature>
<feature type="chain" id="PRO_5037389931" description="Spore coat protein CotH" evidence="3">
    <location>
        <begin position="26"/>
        <end position="560"/>
    </location>
</feature>
<feature type="compositionally biased region" description="Gly residues" evidence="1">
    <location>
        <begin position="425"/>
        <end position="443"/>
    </location>
</feature>
<gene>
    <name evidence="4" type="ORF">J40TS1_24730</name>
</gene>
<evidence type="ECO:0008006" key="6">
    <source>
        <dbReference type="Google" id="ProtNLM"/>
    </source>
</evidence>
<keyword evidence="5" id="KW-1185">Reference proteome</keyword>
<keyword evidence="3" id="KW-0732">Signal</keyword>
<sequence>MKQHSKTCALYVLLLIAVLSGCSNADSKPSTKTIATISEDGLDETIFPKNSIVDVKITIDEADFQAILDNPTAEQYYEASVNYNGNLLENIGFRTKGNSSLRSVAGMSNSNRYSFKLSLDEYVTQSIGGITKINLNNEYSDASYIREFLAYEIAEGMGIPTPKYSFVNVYINGELWGLYTAVEQMSTAFLEREFGTTTGTLYKSNGGNGADLTALEAFEDYTGLDVKHGNADEQALVAMTDTLNNGEASSYSEVLDVEAALRFIAFNTVTANMDSYAGNFKHNYYLYELDGSFTIIPWDLNMAFGGFGGSGILIDEPTGVALASRPLIAKLIADDTYREQYHQIIEDMINTYFTDGQFESRARELQALISDAVQNDATAFVTFEQFEQGVDALIEFASTQVDSINKQLSGEIASAGDGSGSASNGPGGGMGGDMFGGGRGNRGNGQMPNGEQAQMPNGGQMPDGEQAQMPNFGNGQMPDGQQGQLPDFGNGQMPDGQQNWGGRGQGGFNGQFPGGFMNGEAGSATVSVQDQQNHFKATLICAALLIIGCLIIVLWRRKSL</sequence>
<dbReference type="PANTHER" id="PTHR40050">
    <property type="entry name" value="INNER SPORE COAT PROTEIN H"/>
    <property type="match status" value="1"/>
</dbReference>
<evidence type="ECO:0000313" key="4">
    <source>
        <dbReference type="EMBL" id="GIP16831.1"/>
    </source>
</evidence>
<feature type="signal peptide" evidence="3">
    <location>
        <begin position="1"/>
        <end position="25"/>
    </location>
</feature>
<dbReference type="Proteomes" id="UP000683139">
    <property type="component" value="Unassembled WGS sequence"/>
</dbReference>
<proteinExistence type="predicted"/>
<comment type="caution">
    <text evidence="4">The sequence shown here is derived from an EMBL/GenBank/DDBJ whole genome shotgun (WGS) entry which is preliminary data.</text>
</comment>
<keyword evidence="2" id="KW-0812">Transmembrane</keyword>
<dbReference type="Pfam" id="PF08757">
    <property type="entry name" value="CotH"/>
    <property type="match status" value="1"/>
</dbReference>
<dbReference type="RefSeq" id="WP_213515465.1">
    <property type="nucleotide sequence ID" value="NZ_BOSE01000004.1"/>
</dbReference>
<reference evidence="4" key="1">
    <citation type="submission" date="2021-03" db="EMBL/GenBank/DDBJ databases">
        <title>Antimicrobial resistance genes in bacteria isolated from Japanese honey, and their potential for conferring macrolide and lincosamide resistance in the American foulbrood pathogen Paenibacillus larvae.</title>
        <authorList>
            <person name="Okamoto M."/>
            <person name="Kumagai M."/>
            <person name="Kanamori H."/>
            <person name="Takamatsu D."/>
        </authorList>
    </citation>
    <scope>NUCLEOTIDE SEQUENCE</scope>
    <source>
        <strain evidence="4">J40TS1</strain>
    </source>
</reference>
<evidence type="ECO:0000256" key="1">
    <source>
        <dbReference type="SAM" id="MobiDB-lite"/>
    </source>
</evidence>
<protein>
    <recommendedName>
        <fullName evidence="6">Spore coat protein CotH</fullName>
    </recommendedName>
</protein>
<feature type="transmembrane region" description="Helical" evidence="2">
    <location>
        <begin position="537"/>
        <end position="555"/>
    </location>
</feature>
<keyword evidence="2" id="KW-0472">Membrane</keyword>
<feature type="compositionally biased region" description="Gly residues" evidence="1">
    <location>
        <begin position="499"/>
        <end position="516"/>
    </location>
</feature>
<evidence type="ECO:0000313" key="5">
    <source>
        <dbReference type="Proteomes" id="UP000683139"/>
    </source>
</evidence>
<feature type="region of interest" description="Disordered" evidence="1">
    <location>
        <begin position="412"/>
        <end position="516"/>
    </location>
</feature>
<organism evidence="4 5">
    <name type="scientific">Paenibacillus montaniterrae</name>
    <dbReference type="NCBI Taxonomy" id="429341"/>
    <lineage>
        <taxon>Bacteria</taxon>
        <taxon>Bacillati</taxon>
        <taxon>Bacillota</taxon>
        <taxon>Bacilli</taxon>
        <taxon>Bacillales</taxon>
        <taxon>Paenibacillaceae</taxon>
        <taxon>Paenibacillus</taxon>
    </lineage>
</organism>